<dbReference type="InterPro" id="IPR036047">
    <property type="entry name" value="F-box-like_dom_sf"/>
</dbReference>
<keyword evidence="2" id="KW-0677">Repeat</keyword>
<dbReference type="GO" id="GO:0000250">
    <property type="term" value="F:lanosterol synthase activity"/>
    <property type="evidence" value="ECO:0007669"/>
    <property type="project" value="TreeGrafter"/>
</dbReference>
<protein>
    <recommendedName>
        <fullName evidence="4">F-box domain-containing protein</fullName>
    </recommendedName>
</protein>
<feature type="domain" description="F-box" evidence="4">
    <location>
        <begin position="95"/>
        <end position="141"/>
    </location>
</feature>
<dbReference type="EMBL" id="SEOQ01000562">
    <property type="protein sequence ID" value="TFY60442.1"/>
    <property type="molecule type" value="Genomic_DNA"/>
</dbReference>
<dbReference type="SUPFAM" id="SSF81383">
    <property type="entry name" value="F-box domain"/>
    <property type="match status" value="1"/>
</dbReference>
<organism evidence="5 6">
    <name type="scientific">Dentipellis fragilis</name>
    <dbReference type="NCBI Taxonomy" id="205917"/>
    <lineage>
        <taxon>Eukaryota</taxon>
        <taxon>Fungi</taxon>
        <taxon>Dikarya</taxon>
        <taxon>Basidiomycota</taxon>
        <taxon>Agaricomycotina</taxon>
        <taxon>Agaricomycetes</taxon>
        <taxon>Russulales</taxon>
        <taxon>Hericiaceae</taxon>
        <taxon>Dentipellis</taxon>
    </lineage>
</organism>
<feature type="compositionally biased region" description="Pro residues" evidence="3">
    <location>
        <begin position="590"/>
        <end position="601"/>
    </location>
</feature>
<dbReference type="PANTHER" id="PTHR11764:SF20">
    <property type="entry name" value="LANOSTEROL SYNTHASE"/>
    <property type="match status" value="1"/>
</dbReference>
<feature type="region of interest" description="Disordered" evidence="3">
    <location>
        <begin position="193"/>
        <end position="215"/>
    </location>
</feature>
<evidence type="ECO:0000256" key="2">
    <source>
        <dbReference type="ARBA" id="ARBA00022737"/>
    </source>
</evidence>
<dbReference type="InterPro" id="IPR018333">
    <property type="entry name" value="Squalene_cyclase"/>
</dbReference>
<dbReference type="InterPro" id="IPR008930">
    <property type="entry name" value="Terpenoid_cyclase/PrenylTrfase"/>
</dbReference>
<dbReference type="PROSITE" id="PS50181">
    <property type="entry name" value="FBOX"/>
    <property type="match status" value="1"/>
</dbReference>
<dbReference type="GO" id="GO:0016104">
    <property type="term" value="P:triterpenoid biosynthetic process"/>
    <property type="evidence" value="ECO:0007669"/>
    <property type="project" value="InterPro"/>
</dbReference>
<dbReference type="InterPro" id="IPR001810">
    <property type="entry name" value="F-box_dom"/>
</dbReference>
<evidence type="ECO:0000256" key="3">
    <source>
        <dbReference type="SAM" id="MobiDB-lite"/>
    </source>
</evidence>
<dbReference type="Proteomes" id="UP000298327">
    <property type="component" value="Unassembled WGS sequence"/>
</dbReference>
<feature type="region of interest" description="Disordered" evidence="3">
    <location>
        <begin position="585"/>
        <end position="605"/>
    </location>
</feature>
<reference evidence="5 6" key="1">
    <citation type="submission" date="2019-02" db="EMBL/GenBank/DDBJ databases">
        <title>Genome sequencing of the rare red list fungi Dentipellis fragilis.</title>
        <authorList>
            <person name="Buettner E."/>
            <person name="Kellner H."/>
        </authorList>
    </citation>
    <scope>NUCLEOTIDE SEQUENCE [LARGE SCALE GENOMIC DNA]</scope>
    <source>
        <strain evidence="5 6">DSM 105465</strain>
    </source>
</reference>
<dbReference type="Gene3D" id="1.50.10.20">
    <property type="match status" value="1"/>
</dbReference>
<accession>A0A4Y9YE17</accession>
<dbReference type="PANTHER" id="PTHR11764">
    <property type="entry name" value="TERPENE CYCLASE/MUTASE FAMILY MEMBER"/>
    <property type="match status" value="1"/>
</dbReference>
<name>A0A4Y9YE17_9AGAM</name>
<sequence>MDAHREEQWLPRLVPPTAFRSQVRPAVTVKASRAYLRRPPHRLLSQPAHDPPAPVATSSPSPSRAPTSYKYADGYRRPSMVGQTRSMALRNPRDRVTLERLPYDLMLSIIQHLELRDVRALQLTRKSIHHIVMTRPVYRHLAQDLLRRCRAMPLTGFQRLLELPTEQLIRTVNKAALLEHSWLTRTPRPATSAYFSQSPLSSQAQDEKTSKGKGKEIAIQNKGWYKIVSTPPDEKLDWLSPITASYTLCSTKSGKVICWDVFRDCSLAEWHAGSGWELWKCRVEFDARSVYFTMARHLSGSHDSNRMAFKLMKISFDSPSGSQPGQSTQLVPTFSHIRTFNTMGMVMNIFLLDPASRLLSGFVLLMSSDTVGLYVLLDWDKEEYVFVDTKIKCSHEHNWSCILHDETIIIHSEGPSAAVQYYYPLSLLRHFNTPSDPSPQFDPLIGATLAPARIASRKFTFPLLPPLSYRPAFISSRPYSFQQVPGVVFVPVGNEHGTLQNVALPHVLHLPSSLHGSYNSDSSVPNPFTLPMWYPECAHFVRQWWPTLPGVPRLSSTVVLSAQHDPVSHRTKYILSQHYFRVPLDGGGSPAPPPPPPPPSSRVPRYGEVPYATRGVQRDDGDALMRMWYVSTPFEVVSVMEDIDVVDPDDPLGGRLPHARPLLAVDFGHAVWIEAISNEQEDADAAAAPTPEGEEGYVEAEDNRDRRLRFVSFPSVYLGDDDDKVRYSSLGPGGVTAPVRKGLGVENQWFPMEGDVKTLEIPEELELKEVETINIDQSQGAIILSLKGGKIFILCYETLVGETYETSAYSRRACNFLLGKQRADGGWGESYRASVTCTWVDHENTQVVQTAWAALALMYAHYPDPAPIAKAVNLVMSRQLPDGSWAQEAIEGVFNKSCMISYPNFKFSFTIWMLGRAHRYLEERGALGLVKPVVANGFH</sequence>
<evidence type="ECO:0000256" key="1">
    <source>
        <dbReference type="ARBA" id="ARBA00009755"/>
    </source>
</evidence>
<dbReference type="AlphaFoldDB" id="A0A4Y9YE17"/>
<evidence type="ECO:0000313" key="5">
    <source>
        <dbReference type="EMBL" id="TFY60442.1"/>
    </source>
</evidence>
<evidence type="ECO:0000259" key="4">
    <source>
        <dbReference type="PROSITE" id="PS50181"/>
    </source>
</evidence>
<dbReference type="OrthoDB" id="3202382at2759"/>
<proteinExistence type="inferred from homology"/>
<feature type="compositionally biased region" description="Polar residues" evidence="3">
    <location>
        <begin position="193"/>
        <end position="204"/>
    </location>
</feature>
<evidence type="ECO:0000313" key="6">
    <source>
        <dbReference type="Proteomes" id="UP000298327"/>
    </source>
</evidence>
<comment type="caution">
    <text evidence="5">The sequence shown here is derived from an EMBL/GenBank/DDBJ whole genome shotgun (WGS) entry which is preliminary data.</text>
</comment>
<dbReference type="GO" id="GO:0005811">
    <property type="term" value="C:lipid droplet"/>
    <property type="evidence" value="ECO:0007669"/>
    <property type="project" value="InterPro"/>
</dbReference>
<dbReference type="SUPFAM" id="SSF48239">
    <property type="entry name" value="Terpenoid cyclases/Protein prenyltransferases"/>
    <property type="match status" value="1"/>
</dbReference>
<dbReference type="GO" id="GO:0006695">
    <property type="term" value="P:cholesterol biosynthetic process"/>
    <property type="evidence" value="ECO:0007669"/>
    <property type="project" value="TreeGrafter"/>
</dbReference>
<feature type="compositionally biased region" description="Low complexity" evidence="3">
    <location>
        <begin position="55"/>
        <end position="68"/>
    </location>
</feature>
<feature type="compositionally biased region" description="Basic and acidic residues" evidence="3">
    <location>
        <begin position="205"/>
        <end position="215"/>
    </location>
</feature>
<dbReference type="STRING" id="205917.A0A4Y9YE17"/>
<dbReference type="InterPro" id="IPR032696">
    <property type="entry name" value="SQ_cyclase_C"/>
</dbReference>
<feature type="region of interest" description="Disordered" evidence="3">
    <location>
        <begin position="31"/>
        <end position="74"/>
    </location>
</feature>
<gene>
    <name evidence="5" type="ORF">EVG20_g7412</name>
</gene>
<dbReference type="Pfam" id="PF13243">
    <property type="entry name" value="SQHop_cyclase_C"/>
    <property type="match status" value="1"/>
</dbReference>
<comment type="similarity">
    <text evidence="1">Belongs to the terpene cyclase/mutase family.</text>
</comment>
<keyword evidence="6" id="KW-1185">Reference proteome</keyword>